<feature type="region of interest" description="Disordered" evidence="1">
    <location>
        <begin position="285"/>
        <end position="312"/>
    </location>
</feature>
<evidence type="ECO:0008006" key="5">
    <source>
        <dbReference type="Google" id="ProtNLM"/>
    </source>
</evidence>
<dbReference type="PANTHER" id="PTHR31902:SF10">
    <property type="entry name" value="SUCRASE_FERREDOXIN-LIKE FAMILY PROTEIN"/>
    <property type="match status" value="1"/>
</dbReference>
<dbReference type="EMBL" id="JAYMYS010000004">
    <property type="protein sequence ID" value="KAK7395793.1"/>
    <property type="molecule type" value="Genomic_DNA"/>
</dbReference>
<dbReference type="PANTHER" id="PTHR31902">
    <property type="entry name" value="ACTIN PATCHES DISTAL PROTEIN 1"/>
    <property type="match status" value="1"/>
</dbReference>
<keyword evidence="2" id="KW-1133">Transmembrane helix</keyword>
<accession>A0AAN9SFM9</accession>
<dbReference type="SUPFAM" id="SSF52833">
    <property type="entry name" value="Thioredoxin-like"/>
    <property type="match status" value="1"/>
</dbReference>
<reference evidence="3 4" key="1">
    <citation type="submission" date="2024-01" db="EMBL/GenBank/DDBJ databases">
        <title>The genomes of 5 underutilized Papilionoideae crops provide insights into root nodulation and disease resistanc.</title>
        <authorList>
            <person name="Jiang F."/>
        </authorList>
    </citation>
    <scope>NUCLEOTIDE SEQUENCE [LARGE SCALE GENOMIC DNA]</scope>
    <source>
        <strain evidence="3">DUOXIRENSHENG_FW03</strain>
        <tissue evidence="3">Leaves</tissue>
    </source>
</reference>
<sequence>MEKVELSINLIGDIFSSHSVSLSTFPSLFHARSLPFCMASSDNPTTAAEDPAVNGFTRPEMYTETLAGTVDSYERHVFLCYKRHVSWPPRIEASDADPLPKRVAAAWKARKTDMPLKTKITVCEAREEAGFSDGDVLIFPEMIRYRGLEESNVDGFFKDVLVDGKPWTAGGSEAFSGSHVYVCAHGSRDVRCGVCGPVLIEKLNEEIKLQGLSDQISVTACSHVGGHKYAGNVIIFSPGADGKIMGHWYGYVTPNDVRELLDQHIGKGQIIQRLWRGHMGPAVAEEKGADDQKVANREDISEGKSNHVESDNLSSKENLGGCCQGVNGVSCCRSASVEQNNEIEETPEAIKKKGSKVCCNWPVLQQRDILTAVGMIGAVAVVVVAYKLYRRAG</sequence>
<dbReference type="CDD" id="cd03062">
    <property type="entry name" value="TRX_Fd_Sucrase"/>
    <property type="match status" value="1"/>
</dbReference>
<evidence type="ECO:0000313" key="4">
    <source>
        <dbReference type="Proteomes" id="UP001386955"/>
    </source>
</evidence>
<dbReference type="Pfam" id="PF06999">
    <property type="entry name" value="Suc_Fer-like"/>
    <property type="match status" value="1"/>
</dbReference>
<keyword evidence="2" id="KW-0472">Membrane</keyword>
<dbReference type="Proteomes" id="UP001386955">
    <property type="component" value="Unassembled WGS sequence"/>
</dbReference>
<dbReference type="FunFam" id="3.40.30.10:FF:000213">
    <property type="entry name" value="APD1p protein"/>
    <property type="match status" value="1"/>
</dbReference>
<name>A0AAN9SFM9_PSOTE</name>
<evidence type="ECO:0000313" key="3">
    <source>
        <dbReference type="EMBL" id="KAK7395793.1"/>
    </source>
</evidence>
<keyword evidence="2" id="KW-0812">Transmembrane</keyword>
<feature type="compositionally biased region" description="Basic and acidic residues" evidence="1">
    <location>
        <begin position="285"/>
        <end position="310"/>
    </location>
</feature>
<dbReference type="InterPro" id="IPR036249">
    <property type="entry name" value="Thioredoxin-like_sf"/>
</dbReference>
<protein>
    <recommendedName>
        <fullName evidence="5">Altered inheritance of mitochondria protein 32</fullName>
    </recommendedName>
</protein>
<dbReference type="InterPro" id="IPR009737">
    <property type="entry name" value="Aim32/Apd1-like"/>
</dbReference>
<proteinExistence type="predicted"/>
<gene>
    <name evidence="3" type="ORF">VNO78_16363</name>
</gene>
<dbReference type="Gene3D" id="3.40.30.10">
    <property type="entry name" value="Glutaredoxin"/>
    <property type="match status" value="2"/>
</dbReference>
<evidence type="ECO:0000256" key="1">
    <source>
        <dbReference type="SAM" id="MobiDB-lite"/>
    </source>
</evidence>
<organism evidence="3 4">
    <name type="scientific">Psophocarpus tetragonolobus</name>
    <name type="common">Winged bean</name>
    <name type="synonym">Dolichos tetragonolobus</name>
    <dbReference type="NCBI Taxonomy" id="3891"/>
    <lineage>
        <taxon>Eukaryota</taxon>
        <taxon>Viridiplantae</taxon>
        <taxon>Streptophyta</taxon>
        <taxon>Embryophyta</taxon>
        <taxon>Tracheophyta</taxon>
        <taxon>Spermatophyta</taxon>
        <taxon>Magnoliopsida</taxon>
        <taxon>eudicotyledons</taxon>
        <taxon>Gunneridae</taxon>
        <taxon>Pentapetalae</taxon>
        <taxon>rosids</taxon>
        <taxon>fabids</taxon>
        <taxon>Fabales</taxon>
        <taxon>Fabaceae</taxon>
        <taxon>Papilionoideae</taxon>
        <taxon>50 kb inversion clade</taxon>
        <taxon>NPAAA clade</taxon>
        <taxon>indigoferoid/millettioid clade</taxon>
        <taxon>Phaseoleae</taxon>
        <taxon>Psophocarpus</taxon>
    </lineage>
</organism>
<evidence type="ECO:0000256" key="2">
    <source>
        <dbReference type="SAM" id="Phobius"/>
    </source>
</evidence>
<keyword evidence="4" id="KW-1185">Reference proteome</keyword>
<dbReference type="AlphaFoldDB" id="A0AAN9SFM9"/>
<feature type="transmembrane region" description="Helical" evidence="2">
    <location>
        <begin position="369"/>
        <end position="389"/>
    </location>
</feature>
<comment type="caution">
    <text evidence="3">The sequence shown here is derived from an EMBL/GenBank/DDBJ whole genome shotgun (WGS) entry which is preliminary data.</text>
</comment>